<feature type="transmembrane region" description="Helical" evidence="1">
    <location>
        <begin position="44"/>
        <end position="69"/>
    </location>
</feature>
<evidence type="ECO:0000313" key="2">
    <source>
        <dbReference type="EMBL" id="SEG54706.1"/>
    </source>
</evidence>
<dbReference type="Pfam" id="PF09900">
    <property type="entry name" value="DUF2127"/>
    <property type="match status" value="1"/>
</dbReference>
<reference evidence="2 3" key="1">
    <citation type="submission" date="2016-10" db="EMBL/GenBank/DDBJ databases">
        <authorList>
            <person name="de Groot N.N."/>
        </authorList>
    </citation>
    <scope>NUCLEOTIDE SEQUENCE [LARGE SCALE GENOMIC DNA]</scope>
    <source>
        <strain evidence="2 3">DSM 22489</strain>
    </source>
</reference>
<gene>
    <name evidence="2" type="ORF">SAMN05421819_3438</name>
</gene>
<dbReference type="InterPro" id="IPR021125">
    <property type="entry name" value="DUF2127"/>
</dbReference>
<accession>A0A1H6B3J9</accession>
<protein>
    <submittedName>
        <fullName evidence="2">Predicted membrane protein</fullName>
    </submittedName>
</protein>
<dbReference type="Proteomes" id="UP000236728">
    <property type="component" value="Unassembled WGS sequence"/>
</dbReference>
<dbReference type="AlphaFoldDB" id="A0A1H6B3J9"/>
<feature type="transmembrane region" description="Helical" evidence="1">
    <location>
        <begin position="163"/>
        <end position="185"/>
    </location>
</feature>
<keyword evidence="1" id="KW-0812">Transmembrane</keyword>
<keyword evidence="1" id="KW-0472">Membrane</keyword>
<evidence type="ECO:0000313" key="3">
    <source>
        <dbReference type="Proteomes" id="UP000236728"/>
    </source>
</evidence>
<feature type="transmembrane region" description="Helical" evidence="1">
    <location>
        <begin position="116"/>
        <end position="135"/>
    </location>
</feature>
<keyword evidence="3" id="KW-1185">Reference proteome</keyword>
<evidence type="ECO:0000256" key="1">
    <source>
        <dbReference type="SAM" id="Phobius"/>
    </source>
</evidence>
<proteinExistence type="predicted"/>
<dbReference type="EMBL" id="FNVA01000006">
    <property type="protein sequence ID" value="SEG54706.1"/>
    <property type="molecule type" value="Genomic_DNA"/>
</dbReference>
<organism evidence="2 3">
    <name type="scientific">Bryocella elongata</name>
    <dbReference type="NCBI Taxonomy" id="863522"/>
    <lineage>
        <taxon>Bacteria</taxon>
        <taxon>Pseudomonadati</taxon>
        <taxon>Acidobacteriota</taxon>
        <taxon>Terriglobia</taxon>
        <taxon>Terriglobales</taxon>
        <taxon>Acidobacteriaceae</taxon>
        <taxon>Bryocella</taxon>
    </lineage>
</organism>
<name>A0A1H6B3J9_9BACT</name>
<keyword evidence="1" id="KW-1133">Transmembrane helix</keyword>
<sequence length="197" mass="22115">MGFPALTKPMPTLQLKTMTSVPEPMSHAAPAPHSVDVHPHRQGLWLVGIFKLCKVIFFTAVGVGALNLLHKDLGDLAARLVSWAHDYAHLDAEGNFASFLMERSELITHHQLRRGALFAFLYAGLCLVEAVGLLMEKRWAEYFTVTLTALALPWETYELVDRFAWYKVGLTLVNIVVLLYLLWVLKKKGITEGENSE</sequence>